<dbReference type="AlphaFoldDB" id="A0A918XK57"/>
<dbReference type="EMBL" id="BMYM01000002">
    <property type="protein sequence ID" value="GHD35998.1"/>
    <property type="molecule type" value="Genomic_DNA"/>
</dbReference>
<protein>
    <submittedName>
        <fullName evidence="2">Uncharacterized protein</fullName>
    </submittedName>
</protein>
<comment type="caution">
    <text evidence="2">The sequence shown here is derived from an EMBL/GenBank/DDBJ whole genome shotgun (WGS) entry which is preliminary data.</text>
</comment>
<evidence type="ECO:0000256" key="1">
    <source>
        <dbReference type="SAM" id="Phobius"/>
    </source>
</evidence>
<feature type="transmembrane region" description="Helical" evidence="1">
    <location>
        <begin position="311"/>
        <end position="331"/>
    </location>
</feature>
<feature type="transmembrane region" description="Helical" evidence="1">
    <location>
        <begin position="369"/>
        <end position="387"/>
    </location>
</feature>
<feature type="transmembrane region" description="Helical" evidence="1">
    <location>
        <begin position="263"/>
        <end position="283"/>
    </location>
</feature>
<reference evidence="2" key="1">
    <citation type="journal article" date="2014" name="Int. J. Syst. Evol. Microbiol.">
        <title>Complete genome sequence of Corynebacterium casei LMG S-19264T (=DSM 44701T), isolated from a smear-ripened cheese.</title>
        <authorList>
            <consortium name="US DOE Joint Genome Institute (JGI-PGF)"/>
            <person name="Walter F."/>
            <person name="Albersmeier A."/>
            <person name="Kalinowski J."/>
            <person name="Ruckert C."/>
        </authorList>
    </citation>
    <scope>NUCLEOTIDE SEQUENCE</scope>
    <source>
        <strain evidence="2">KCTC 23430</strain>
    </source>
</reference>
<sequence length="562" mass="62717">MLAIFIIALVPRWYSSQTVGWGWDGPDSFTLINYDEGGSCRAALVGFDYSTFIGQQTIAVASALGAGVPEGTVGDYNAARSYCYDPAHLNVARGYSAVLGAATVVLVGVMGFLLAPALPAVGFTAAALLAVSGFHISESQSGTVDAPSVFFIYLFFLAVLLALRSRRLALWSTPLLLVPAVWTKYWLFAFFAYACVVPQAAWHYVSQGFSARRLVLLVLALCILFGLLTNAAFQALPSWRFALLLPFYAVIPWQAIKRPMMLLWVMVPVFAWALTQVDLFAAYTTGVMEERFGTGYAAIGWNKWLRNPMNVGWVLLVGMGIPALLCLPAGVRAMMADRAHVRSWLVLLPVLVFALFMAFLAPVTYYRHYLALLPAALLLASLGYWQYRFAAKPFALAVFFLWPVALSVDLVGDYHQDPRQTLRHWYQEAQPQRVYMSFYVAPPPAYAQSHALLQPEYAQGDAAQLRQAQYLVLSENWYDTAFPSELNGPYTSKLERLIKTKPEYARFYQQALAGEHPYLEPARRYTVSNFMPELMLHKALYGTFQMFVGDIVVLRITQVPRS</sequence>
<reference evidence="2" key="2">
    <citation type="submission" date="2020-09" db="EMBL/GenBank/DDBJ databases">
        <authorList>
            <person name="Sun Q."/>
            <person name="Kim S."/>
        </authorList>
    </citation>
    <scope>NUCLEOTIDE SEQUENCE</scope>
    <source>
        <strain evidence="2">KCTC 23430</strain>
    </source>
</reference>
<feature type="transmembrane region" description="Helical" evidence="1">
    <location>
        <begin position="148"/>
        <end position="165"/>
    </location>
</feature>
<accession>A0A918XK57</accession>
<feature type="transmembrane region" description="Helical" evidence="1">
    <location>
        <begin position="185"/>
        <end position="202"/>
    </location>
</feature>
<feature type="transmembrane region" description="Helical" evidence="1">
    <location>
        <begin position="343"/>
        <end position="363"/>
    </location>
</feature>
<evidence type="ECO:0000313" key="2">
    <source>
        <dbReference type="EMBL" id="GHD35998.1"/>
    </source>
</evidence>
<organism evidence="2 3">
    <name type="scientific">Parahalioglobus pacificus</name>
    <dbReference type="NCBI Taxonomy" id="930806"/>
    <lineage>
        <taxon>Bacteria</taxon>
        <taxon>Pseudomonadati</taxon>
        <taxon>Pseudomonadota</taxon>
        <taxon>Gammaproteobacteria</taxon>
        <taxon>Cellvibrionales</taxon>
        <taxon>Halieaceae</taxon>
        <taxon>Parahalioglobus</taxon>
    </lineage>
</organism>
<name>A0A918XK57_9GAMM</name>
<feature type="transmembrane region" description="Helical" evidence="1">
    <location>
        <begin position="394"/>
        <end position="412"/>
    </location>
</feature>
<feature type="transmembrane region" description="Helical" evidence="1">
    <location>
        <begin position="214"/>
        <end position="233"/>
    </location>
</feature>
<keyword evidence="1" id="KW-0812">Transmembrane</keyword>
<proteinExistence type="predicted"/>
<keyword evidence="1" id="KW-0472">Membrane</keyword>
<dbReference type="Proteomes" id="UP000644693">
    <property type="component" value="Unassembled WGS sequence"/>
</dbReference>
<gene>
    <name evidence="2" type="ORF">GCM10007053_23720</name>
</gene>
<evidence type="ECO:0000313" key="3">
    <source>
        <dbReference type="Proteomes" id="UP000644693"/>
    </source>
</evidence>
<keyword evidence="3" id="KW-1185">Reference proteome</keyword>
<keyword evidence="1" id="KW-1133">Transmembrane helix</keyword>